<evidence type="ECO:0000256" key="8">
    <source>
        <dbReference type="PROSITE-ProRule" id="PRU01360"/>
    </source>
</evidence>
<dbReference type="InterPro" id="IPR000531">
    <property type="entry name" value="Beta-barrel_TonB"/>
</dbReference>
<name>A0A432WNQ5_9GAMM</name>
<keyword evidence="14" id="KW-1185">Reference proteome</keyword>
<dbReference type="PROSITE" id="PS52016">
    <property type="entry name" value="TONB_DEPENDENT_REC_3"/>
    <property type="match status" value="1"/>
</dbReference>
<keyword evidence="2 8" id="KW-0813">Transport</keyword>
<dbReference type="InterPro" id="IPR036942">
    <property type="entry name" value="Beta-barrel_TonB_sf"/>
</dbReference>
<dbReference type="SUPFAM" id="SSF56935">
    <property type="entry name" value="Porins"/>
    <property type="match status" value="1"/>
</dbReference>
<keyword evidence="4 8" id="KW-0812">Transmembrane</keyword>
<evidence type="ECO:0000256" key="6">
    <source>
        <dbReference type="ARBA" id="ARBA00023136"/>
    </source>
</evidence>
<evidence type="ECO:0000256" key="3">
    <source>
        <dbReference type="ARBA" id="ARBA00022452"/>
    </source>
</evidence>
<evidence type="ECO:0000259" key="11">
    <source>
        <dbReference type="Pfam" id="PF00593"/>
    </source>
</evidence>
<dbReference type="Pfam" id="PF00593">
    <property type="entry name" value="TonB_dep_Rec_b-barrel"/>
    <property type="match status" value="1"/>
</dbReference>
<dbReference type="Gene3D" id="2.170.130.10">
    <property type="entry name" value="TonB-dependent receptor, plug domain"/>
    <property type="match status" value="1"/>
</dbReference>
<evidence type="ECO:0000259" key="12">
    <source>
        <dbReference type="Pfam" id="PF07715"/>
    </source>
</evidence>
<evidence type="ECO:0000256" key="2">
    <source>
        <dbReference type="ARBA" id="ARBA00022448"/>
    </source>
</evidence>
<comment type="subcellular location">
    <subcellularLocation>
        <location evidence="1 8">Cell outer membrane</location>
        <topology evidence="1 8">Multi-pass membrane protein</topology>
    </subcellularLocation>
</comment>
<dbReference type="CDD" id="cd01347">
    <property type="entry name" value="ligand_gated_channel"/>
    <property type="match status" value="1"/>
</dbReference>
<evidence type="ECO:0000313" key="13">
    <source>
        <dbReference type="EMBL" id="RUO35368.1"/>
    </source>
</evidence>
<dbReference type="InterPro" id="IPR012910">
    <property type="entry name" value="Plug_dom"/>
</dbReference>
<dbReference type="PANTHER" id="PTHR47234:SF2">
    <property type="entry name" value="TONB-DEPENDENT RECEPTOR"/>
    <property type="match status" value="1"/>
</dbReference>
<dbReference type="PANTHER" id="PTHR47234">
    <property type="match status" value="1"/>
</dbReference>
<dbReference type="GO" id="GO:0009279">
    <property type="term" value="C:cell outer membrane"/>
    <property type="evidence" value="ECO:0007669"/>
    <property type="project" value="UniProtKB-SubCell"/>
</dbReference>
<gene>
    <name evidence="13" type="ORF">CWE11_04970</name>
</gene>
<dbReference type="Proteomes" id="UP000288405">
    <property type="component" value="Unassembled WGS sequence"/>
</dbReference>
<feature type="domain" description="TonB-dependent receptor plug" evidence="12">
    <location>
        <begin position="61"/>
        <end position="171"/>
    </location>
</feature>
<comment type="similarity">
    <text evidence="8 9">Belongs to the TonB-dependent receptor family.</text>
</comment>
<keyword evidence="3 8" id="KW-1134">Transmembrane beta strand</keyword>
<evidence type="ECO:0000313" key="14">
    <source>
        <dbReference type="Proteomes" id="UP000288405"/>
    </source>
</evidence>
<protein>
    <submittedName>
        <fullName evidence="13">TonB-dependent receptor</fullName>
    </submittedName>
</protein>
<dbReference type="Pfam" id="PF07715">
    <property type="entry name" value="Plug"/>
    <property type="match status" value="1"/>
</dbReference>
<dbReference type="OrthoDB" id="176248at2"/>
<proteinExistence type="inferred from homology"/>
<keyword evidence="5 9" id="KW-0798">TonB box</keyword>
<dbReference type="AlphaFoldDB" id="A0A432WNQ5"/>
<evidence type="ECO:0000256" key="7">
    <source>
        <dbReference type="ARBA" id="ARBA00023237"/>
    </source>
</evidence>
<evidence type="ECO:0000256" key="10">
    <source>
        <dbReference type="SAM" id="SignalP"/>
    </source>
</evidence>
<evidence type="ECO:0000256" key="4">
    <source>
        <dbReference type="ARBA" id="ARBA00022692"/>
    </source>
</evidence>
<feature type="domain" description="TonB-dependent receptor-like beta-barrel" evidence="11">
    <location>
        <begin position="433"/>
        <end position="902"/>
    </location>
</feature>
<dbReference type="Gene3D" id="2.40.170.20">
    <property type="entry name" value="TonB-dependent receptor, beta-barrel domain"/>
    <property type="match status" value="1"/>
</dbReference>
<feature type="signal peptide" evidence="10">
    <location>
        <begin position="1"/>
        <end position="30"/>
    </location>
</feature>
<organism evidence="13 14">
    <name type="scientific">Aliidiomarina sanyensis</name>
    <dbReference type="NCBI Taxonomy" id="1249555"/>
    <lineage>
        <taxon>Bacteria</taxon>
        <taxon>Pseudomonadati</taxon>
        <taxon>Pseudomonadota</taxon>
        <taxon>Gammaproteobacteria</taxon>
        <taxon>Alteromonadales</taxon>
        <taxon>Idiomarinaceae</taxon>
        <taxon>Aliidiomarina</taxon>
    </lineage>
</organism>
<feature type="chain" id="PRO_5019215681" evidence="10">
    <location>
        <begin position="31"/>
        <end position="937"/>
    </location>
</feature>
<evidence type="ECO:0000256" key="5">
    <source>
        <dbReference type="ARBA" id="ARBA00023077"/>
    </source>
</evidence>
<keyword evidence="7 8" id="KW-0998">Cell outer membrane</keyword>
<comment type="caution">
    <text evidence="13">The sequence shown here is derived from an EMBL/GenBank/DDBJ whole genome shotgun (WGS) entry which is preliminary data.</text>
</comment>
<dbReference type="InterPro" id="IPR039426">
    <property type="entry name" value="TonB-dep_rcpt-like"/>
</dbReference>
<accession>A0A432WNQ5</accession>
<evidence type="ECO:0000256" key="9">
    <source>
        <dbReference type="RuleBase" id="RU003357"/>
    </source>
</evidence>
<dbReference type="RefSeq" id="WP_126776486.1">
    <property type="nucleotide sequence ID" value="NZ_PIPM01000003.1"/>
</dbReference>
<keyword evidence="10" id="KW-0732">Signal</keyword>
<dbReference type="EMBL" id="PIPM01000003">
    <property type="protein sequence ID" value="RUO35368.1"/>
    <property type="molecule type" value="Genomic_DNA"/>
</dbReference>
<dbReference type="InterPro" id="IPR037066">
    <property type="entry name" value="Plug_dom_sf"/>
</dbReference>
<keyword evidence="13" id="KW-0675">Receptor</keyword>
<reference evidence="13 14" key="1">
    <citation type="journal article" date="2011" name="Front. Microbiol.">
        <title>Genomic signatures of strain selection and enhancement in Bacillus atrophaeus var. globigii, a historical biowarfare simulant.</title>
        <authorList>
            <person name="Gibbons H.S."/>
            <person name="Broomall S.M."/>
            <person name="McNew L.A."/>
            <person name="Daligault H."/>
            <person name="Chapman C."/>
            <person name="Bruce D."/>
            <person name="Karavis M."/>
            <person name="Krepps M."/>
            <person name="McGregor P.A."/>
            <person name="Hong C."/>
            <person name="Park K.H."/>
            <person name="Akmal A."/>
            <person name="Feldman A."/>
            <person name="Lin J.S."/>
            <person name="Chang W.E."/>
            <person name="Higgs B.W."/>
            <person name="Demirev P."/>
            <person name="Lindquist J."/>
            <person name="Liem A."/>
            <person name="Fochler E."/>
            <person name="Read T.D."/>
            <person name="Tapia R."/>
            <person name="Johnson S."/>
            <person name="Bishop-Lilly K.A."/>
            <person name="Detter C."/>
            <person name="Han C."/>
            <person name="Sozhamannan S."/>
            <person name="Rosenzweig C.N."/>
            <person name="Skowronski E.W."/>
        </authorList>
    </citation>
    <scope>NUCLEOTIDE SEQUENCE [LARGE SCALE GENOMIC DNA]</scope>
    <source>
        <strain evidence="13 14">GYP-17</strain>
    </source>
</reference>
<keyword evidence="6 8" id="KW-0472">Membrane</keyword>
<evidence type="ECO:0000256" key="1">
    <source>
        <dbReference type="ARBA" id="ARBA00004571"/>
    </source>
</evidence>
<sequence>MYTNNKLAKSIRLALMFGAAATAVTGVASAQEQQQEEEATAERVERIQVTGSRIQRTDMEGALPVTVIDREAIDLSGETSVSDLLRNTTFNTSGSFRPQSGNAAQGTSTVSLRGLGSSRTLVLLDGRRLPTSPSTGSSQDLNVVPMAAVERIEILSDGASAVYGSDAIGGVINIVTRRDFNGVEARYGQSRVSIPETGGDREEGSIVFGSSSDTTRIIGGISFNSRDIIFERHFPWVQPGNSIYGNNITETDNSGGFRAVSPETCADTVNFRTVPLAADPSLVGCQYNFNATNANEASTGNQGLFLKAEHDVNDDWTVFMNASYSKAKSFGRYAPSLNDPGSQLNANSWNNPTNPESELFNETYFNQGRNIGLDAYNAWLAGETTFPGDNTVVARTDEDGNVIGGRVTGNRDLKYWHRFASIGNRDSYVDNYSTDLMFGASGRVGEVDLDFGARTSRSKVFDIGYNYLLRSQADVNTNITVSQRNQREAAGGVYYDLRDPLGSRYTSEAQRQAYAALINGMNVTISRVSEFEQREAFGSASFDVMEFGAGMIQAAVGFEYREETYVDQYDALSEAGVVGGSAGNSAGGSRDVTSAYAEILVPVTYDFELNFAARFDDYSDYGSDFSPKVSFRWTPLENLLVRGSYGEGFRAPTLDIITQQPSSGNPAVSDPATCLNFSAPATCSVQVRQLTEANPDLESEQSKQYSIGVAYQPLDWFNFSVDYWKVEITNRIAFFGATTLLNRERLGQPIPAGLGVNRNPNVSFAGQVPAGSPVNPIIDVNAGYGNDGSIDIEGFDFNARTNFDFGEYGALRQNLQWAYTRSFKIDGGQSFVGEIGDPKYRATLQNVYSISDFDISWNMNVIGRQQSSTNPDDRVATWVTNDVQLTWNAPWDARLSVGAQNVFEKEPQLRSFGGRAYNFNLYNAFGRITYFRYTQRF</sequence>